<reference evidence="1 2" key="1">
    <citation type="submission" date="2019-07" db="EMBL/GenBank/DDBJ databases">
        <title>Description of 53C-WASEF.</title>
        <authorList>
            <person name="Pitt A."/>
            <person name="Hahn M.W."/>
        </authorList>
    </citation>
    <scope>NUCLEOTIDE SEQUENCE [LARGE SCALE GENOMIC DNA]</scope>
    <source>
        <strain evidence="1 2">53C-WASEF</strain>
    </source>
</reference>
<dbReference type="AlphaFoldDB" id="A0A556QM66"/>
<proteinExistence type="predicted"/>
<evidence type="ECO:0000313" key="2">
    <source>
        <dbReference type="Proteomes" id="UP000315648"/>
    </source>
</evidence>
<organism evidence="1 2">
    <name type="scientific">Rariglobus hedericola</name>
    <dbReference type="NCBI Taxonomy" id="2597822"/>
    <lineage>
        <taxon>Bacteria</taxon>
        <taxon>Pseudomonadati</taxon>
        <taxon>Verrucomicrobiota</taxon>
        <taxon>Opitutia</taxon>
        <taxon>Opitutales</taxon>
        <taxon>Opitutaceae</taxon>
        <taxon>Rariglobus</taxon>
    </lineage>
</organism>
<gene>
    <name evidence="1" type="ORF">FPL22_00035</name>
</gene>
<accession>A0A556QM66</accession>
<dbReference type="RefSeq" id="WP_144228076.1">
    <property type="nucleotide sequence ID" value="NZ_CBCRVV010000001.1"/>
</dbReference>
<sequence length="153" mass="17451">MRYLAVFLFSYVSLMADNSKFITGPSIPDVKSPVLFIKALTDKISEEPEKPESLMYINYLATYLILLAEKKDFNPEVFITLNRAAPAIAKLRVSAPIIPSGNEAWKARLIDDPYDAMAHRPFLSFYFYYYFEEAKKSEGKKIPDYTGPIFGTL</sequence>
<comment type="caution">
    <text evidence="1">The sequence shown here is derived from an EMBL/GenBank/DDBJ whole genome shotgun (WGS) entry which is preliminary data.</text>
</comment>
<dbReference type="Proteomes" id="UP000315648">
    <property type="component" value="Unassembled WGS sequence"/>
</dbReference>
<name>A0A556QM66_9BACT</name>
<dbReference type="EMBL" id="VMBG01000001">
    <property type="protein sequence ID" value="TSJ77734.1"/>
    <property type="molecule type" value="Genomic_DNA"/>
</dbReference>
<keyword evidence="2" id="KW-1185">Reference proteome</keyword>
<evidence type="ECO:0000313" key="1">
    <source>
        <dbReference type="EMBL" id="TSJ77734.1"/>
    </source>
</evidence>
<protein>
    <submittedName>
        <fullName evidence="1">Uncharacterized protein</fullName>
    </submittedName>
</protein>